<organism evidence="2 3">
    <name type="scientific">Scleropages formosus</name>
    <name type="common">Asian bonytongue</name>
    <name type="synonym">Osteoglossum formosum</name>
    <dbReference type="NCBI Taxonomy" id="113540"/>
    <lineage>
        <taxon>Eukaryota</taxon>
        <taxon>Metazoa</taxon>
        <taxon>Chordata</taxon>
        <taxon>Craniata</taxon>
        <taxon>Vertebrata</taxon>
        <taxon>Euteleostomi</taxon>
        <taxon>Actinopterygii</taxon>
        <taxon>Neopterygii</taxon>
        <taxon>Teleostei</taxon>
        <taxon>Osteoglossocephala</taxon>
        <taxon>Osteoglossomorpha</taxon>
        <taxon>Osteoglossiformes</taxon>
        <taxon>Osteoglossidae</taxon>
        <taxon>Scleropages</taxon>
    </lineage>
</organism>
<reference evidence="2" key="3">
    <citation type="submission" date="2025-09" db="UniProtKB">
        <authorList>
            <consortium name="Ensembl"/>
        </authorList>
    </citation>
    <scope>IDENTIFICATION</scope>
</reference>
<sequence>MFSCTVVEFCLGQLIGLVLLCVYTYSVHELWFFDFLLCFPTTSMAPRSCPVCRLTDPLPVPGFEDLPLLSTSDEQRFTWVQPSRLPVFHVTLCRTEGPVQLQAWGKVSFLLVTLTSTLSTVLTLFGGTQVPFRLAVVLLEQLTLNLVVSIPLFFFFSLL</sequence>
<keyword evidence="1" id="KW-0472">Membrane</keyword>
<reference evidence="2 3" key="1">
    <citation type="submission" date="2019-04" db="EMBL/GenBank/DDBJ databases">
        <authorList>
            <consortium name="Wellcome Sanger Institute Data Sharing"/>
        </authorList>
    </citation>
    <scope>NUCLEOTIDE SEQUENCE [LARGE SCALE GENOMIC DNA]</scope>
</reference>
<name>A0A8C9S5S9_SCLFO</name>
<protein>
    <submittedName>
        <fullName evidence="2">Uncharacterized protein</fullName>
    </submittedName>
</protein>
<feature type="transmembrane region" description="Helical" evidence="1">
    <location>
        <begin position="107"/>
        <end position="127"/>
    </location>
</feature>
<proteinExistence type="predicted"/>
<reference evidence="2" key="2">
    <citation type="submission" date="2025-08" db="UniProtKB">
        <authorList>
            <consortium name="Ensembl"/>
        </authorList>
    </citation>
    <scope>IDENTIFICATION</scope>
</reference>
<feature type="transmembrane region" description="Helical" evidence="1">
    <location>
        <begin position="7"/>
        <end position="26"/>
    </location>
</feature>
<evidence type="ECO:0000256" key="1">
    <source>
        <dbReference type="SAM" id="Phobius"/>
    </source>
</evidence>
<dbReference type="Proteomes" id="UP000694397">
    <property type="component" value="Chromosome 18"/>
</dbReference>
<accession>A0A8C9S5S9</accession>
<keyword evidence="1" id="KW-0812">Transmembrane</keyword>
<evidence type="ECO:0000313" key="3">
    <source>
        <dbReference type="Proteomes" id="UP000694397"/>
    </source>
</evidence>
<evidence type="ECO:0000313" key="2">
    <source>
        <dbReference type="Ensembl" id="ENSSFOP00015029311.2"/>
    </source>
</evidence>
<dbReference type="Ensembl" id="ENSSFOT00015029646.2">
    <property type="protein sequence ID" value="ENSSFOP00015029311.2"/>
    <property type="gene ID" value="ENSSFOG00015018849.2"/>
</dbReference>
<keyword evidence="3" id="KW-1185">Reference proteome</keyword>
<keyword evidence="1" id="KW-1133">Transmembrane helix</keyword>
<feature type="transmembrane region" description="Helical" evidence="1">
    <location>
        <begin position="134"/>
        <end position="156"/>
    </location>
</feature>
<dbReference type="AlphaFoldDB" id="A0A8C9S5S9"/>